<dbReference type="AlphaFoldDB" id="A0A2G5BA90"/>
<dbReference type="Proteomes" id="UP000242474">
    <property type="component" value="Unassembled WGS sequence"/>
</dbReference>
<gene>
    <name evidence="1" type="ORF">COEREDRAFT_15775</name>
</gene>
<reference evidence="1 2" key="1">
    <citation type="journal article" date="2015" name="Genome Biol. Evol.">
        <title>Phylogenomic analyses indicate that early fungi evolved digesting cell walls of algal ancestors of land plants.</title>
        <authorList>
            <person name="Chang Y."/>
            <person name="Wang S."/>
            <person name="Sekimoto S."/>
            <person name="Aerts A.L."/>
            <person name="Choi C."/>
            <person name="Clum A."/>
            <person name="LaButti K.M."/>
            <person name="Lindquist E.A."/>
            <person name="Yee Ngan C."/>
            <person name="Ohm R.A."/>
            <person name="Salamov A.A."/>
            <person name="Grigoriev I.V."/>
            <person name="Spatafora J.W."/>
            <person name="Berbee M.L."/>
        </authorList>
    </citation>
    <scope>NUCLEOTIDE SEQUENCE [LARGE SCALE GENOMIC DNA]</scope>
    <source>
        <strain evidence="1 2">NRRL 1564</strain>
    </source>
</reference>
<sequence>MRRIGRWKVGSVSTVGRLRMLQQMYPSAAKRSEQIGRNATLQIKLAAKQKVAWREGSMYFIKYSELLAQALMHGSIDRLELLLRRIRDDRIRTGNPTGIRMEQLDQCAADLLNVLLGGSNRVKALVASETLAEIARHMQAGTGVLLSALGAVRSDINGNDAARTQYVDAVVAALCPTNFDLLRSIVGSAAISAVLVTQLHERIIAQGICIDAKLAAAFYCAALHRGVVPSDISKSLTKTEGTGDDIVAIRQIATARTHQAVVSGDGSKLDIELVHAKSMAGTAQWPLGAMSEAVRLLIAKDKHNSAERLLAATGVGDRLLFEKELLDVESSEKLGAALLEDELTMRLQRHQLYATKPLKLFAPQLELHFNKRAQKLFAAYVRGLARVVSGDSMVAVRATAEICEWTIRLKSSLPMTLFIHALRSVTKALDEDTWRELLAQLTRVLYNSRVPVLRGFDSVRRVLLRETLRRGITPTPSELALWHGYLTSSGHTQEAMQLAPRILPLLRPQDTAPKFPNNDTVQAFYENLMHALPARRALQLADYVLSHHGVPMLFRRRILDNAVVISLQARLNTGFYGLERLFLRHATSQRFTKSVLNVLLPRFWSLHMFLRRNKHVPRLRLHCRQIYKHRHRVFAMRPTAVPSLVKRKAQKIDMSTVPMDTDAVRIAIDIYLHSRPPPEPSTATCSIEHLLNHKTHIIGRSQRLTKNTKRLKGRR</sequence>
<dbReference type="OrthoDB" id="5567923at2759"/>
<name>A0A2G5BA90_COERN</name>
<evidence type="ECO:0000313" key="1">
    <source>
        <dbReference type="EMBL" id="PIA15925.1"/>
    </source>
</evidence>
<proteinExistence type="predicted"/>
<accession>A0A2G5BA90</accession>
<keyword evidence="2" id="KW-1185">Reference proteome</keyword>
<dbReference type="EMBL" id="KZ303503">
    <property type="protein sequence ID" value="PIA15925.1"/>
    <property type="molecule type" value="Genomic_DNA"/>
</dbReference>
<evidence type="ECO:0000313" key="2">
    <source>
        <dbReference type="Proteomes" id="UP000242474"/>
    </source>
</evidence>
<organism evidence="1 2">
    <name type="scientific">Coemansia reversa (strain ATCC 12441 / NRRL 1564)</name>
    <dbReference type="NCBI Taxonomy" id="763665"/>
    <lineage>
        <taxon>Eukaryota</taxon>
        <taxon>Fungi</taxon>
        <taxon>Fungi incertae sedis</taxon>
        <taxon>Zoopagomycota</taxon>
        <taxon>Kickxellomycotina</taxon>
        <taxon>Kickxellomycetes</taxon>
        <taxon>Kickxellales</taxon>
        <taxon>Kickxellaceae</taxon>
        <taxon>Coemansia</taxon>
    </lineage>
</organism>
<protein>
    <submittedName>
        <fullName evidence="1">Uncharacterized protein</fullName>
    </submittedName>
</protein>